<keyword evidence="12" id="KW-0902">Two-component regulatory system</keyword>
<accession>A0A7G5BV79</accession>
<keyword evidence="18" id="KW-1185">Reference proteome</keyword>
<keyword evidence="13 14" id="KW-0472">Membrane</keyword>
<dbReference type="Gene3D" id="3.30.565.10">
    <property type="entry name" value="Histidine kinase-like ATPase, C-terminal domain"/>
    <property type="match status" value="1"/>
</dbReference>
<dbReference type="InterPro" id="IPR003594">
    <property type="entry name" value="HATPase_dom"/>
</dbReference>
<dbReference type="InterPro" id="IPR004358">
    <property type="entry name" value="Sig_transdc_His_kin-like_C"/>
</dbReference>
<dbReference type="PANTHER" id="PTHR45528:SF8">
    <property type="entry name" value="HISTIDINE KINASE"/>
    <property type="match status" value="1"/>
</dbReference>
<reference evidence="17 18" key="1">
    <citation type="submission" date="2019-07" db="EMBL/GenBank/DDBJ databases">
        <authorList>
            <person name="Kim J.K."/>
            <person name="Cheong H.-M."/>
            <person name="Choi Y."/>
            <person name="Hwang K.J."/>
            <person name="Lee S."/>
            <person name="Choi C."/>
        </authorList>
    </citation>
    <scope>NUCLEOTIDE SEQUENCE [LARGE SCALE GENOMIC DNA]</scope>
    <source>
        <strain evidence="17 18">KS 22</strain>
    </source>
</reference>
<dbReference type="SUPFAM" id="SSF55874">
    <property type="entry name" value="ATPase domain of HSP90 chaperone/DNA topoisomerase II/histidine kinase"/>
    <property type="match status" value="1"/>
</dbReference>
<dbReference type="Pfam" id="PF02518">
    <property type="entry name" value="HATPase_c"/>
    <property type="match status" value="1"/>
</dbReference>
<evidence type="ECO:0000256" key="3">
    <source>
        <dbReference type="ARBA" id="ARBA00012438"/>
    </source>
</evidence>
<evidence type="ECO:0000256" key="2">
    <source>
        <dbReference type="ARBA" id="ARBA00004651"/>
    </source>
</evidence>
<feature type="transmembrane region" description="Helical" evidence="14">
    <location>
        <begin position="47"/>
        <end position="67"/>
    </location>
</feature>
<evidence type="ECO:0000256" key="4">
    <source>
        <dbReference type="ARBA" id="ARBA00022475"/>
    </source>
</evidence>
<evidence type="ECO:0000256" key="5">
    <source>
        <dbReference type="ARBA" id="ARBA00022553"/>
    </source>
</evidence>
<dbReference type="PRINTS" id="PR00344">
    <property type="entry name" value="BCTRLSENSOR"/>
</dbReference>
<dbReference type="GO" id="GO:0000155">
    <property type="term" value="F:phosphorelay sensor kinase activity"/>
    <property type="evidence" value="ECO:0007669"/>
    <property type="project" value="InterPro"/>
</dbReference>
<protein>
    <recommendedName>
        <fullName evidence="3">histidine kinase</fullName>
        <ecNumber evidence="3">2.7.13.3</ecNumber>
    </recommendedName>
</protein>
<dbReference type="CDD" id="cd00082">
    <property type="entry name" value="HisKA"/>
    <property type="match status" value="1"/>
</dbReference>
<evidence type="ECO:0000256" key="14">
    <source>
        <dbReference type="SAM" id="Phobius"/>
    </source>
</evidence>
<evidence type="ECO:0000256" key="9">
    <source>
        <dbReference type="ARBA" id="ARBA00022777"/>
    </source>
</evidence>
<dbReference type="Proteomes" id="UP000515679">
    <property type="component" value="Chromosome"/>
</dbReference>
<dbReference type="Gene3D" id="6.10.340.10">
    <property type="match status" value="1"/>
</dbReference>
<dbReference type="SMART" id="SM00304">
    <property type="entry name" value="HAMP"/>
    <property type="match status" value="1"/>
</dbReference>
<keyword evidence="11 14" id="KW-1133">Transmembrane helix</keyword>
<dbReference type="PANTHER" id="PTHR45528">
    <property type="entry name" value="SENSOR HISTIDINE KINASE CPXA"/>
    <property type="match status" value="1"/>
</dbReference>
<evidence type="ECO:0000256" key="12">
    <source>
        <dbReference type="ARBA" id="ARBA00023012"/>
    </source>
</evidence>
<dbReference type="InterPro" id="IPR003660">
    <property type="entry name" value="HAMP_dom"/>
</dbReference>
<evidence type="ECO:0000256" key="10">
    <source>
        <dbReference type="ARBA" id="ARBA00022840"/>
    </source>
</evidence>
<evidence type="ECO:0000259" key="16">
    <source>
        <dbReference type="PROSITE" id="PS50885"/>
    </source>
</evidence>
<evidence type="ECO:0000256" key="6">
    <source>
        <dbReference type="ARBA" id="ARBA00022679"/>
    </source>
</evidence>
<proteinExistence type="predicted"/>
<evidence type="ECO:0000313" key="17">
    <source>
        <dbReference type="EMBL" id="QMV40863.1"/>
    </source>
</evidence>
<comment type="subcellular location">
    <subcellularLocation>
        <location evidence="2">Cell membrane</location>
        <topology evidence="2">Multi-pass membrane protein</topology>
    </subcellularLocation>
</comment>
<dbReference type="SUPFAM" id="SSF47384">
    <property type="entry name" value="Homodimeric domain of signal transducing histidine kinase"/>
    <property type="match status" value="1"/>
</dbReference>
<dbReference type="EC" id="2.7.13.3" evidence="3"/>
<keyword evidence="6" id="KW-0808">Transferase</keyword>
<dbReference type="SUPFAM" id="SSF158472">
    <property type="entry name" value="HAMP domain-like"/>
    <property type="match status" value="1"/>
</dbReference>
<dbReference type="CDD" id="cd06225">
    <property type="entry name" value="HAMP"/>
    <property type="match status" value="1"/>
</dbReference>
<dbReference type="FunFam" id="1.10.287.130:FF:000008">
    <property type="entry name" value="Two-component sensor histidine kinase"/>
    <property type="match status" value="1"/>
</dbReference>
<dbReference type="PROSITE" id="PS50109">
    <property type="entry name" value="HIS_KIN"/>
    <property type="match status" value="1"/>
</dbReference>
<gene>
    <name evidence="17" type="ORF">FPL14_06315</name>
</gene>
<dbReference type="GO" id="GO:0005524">
    <property type="term" value="F:ATP binding"/>
    <property type="evidence" value="ECO:0007669"/>
    <property type="project" value="UniProtKB-KW"/>
</dbReference>
<evidence type="ECO:0000256" key="7">
    <source>
        <dbReference type="ARBA" id="ARBA00022692"/>
    </source>
</evidence>
<dbReference type="AlphaFoldDB" id="A0A7G5BV79"/>
<feature type="domain" description="HAMP" evidence="16">
    <location>
        <begin position="69"/>
        <end position="121"/>
    </location>
</feature>
<dbReference type="SMART" id="SM00388">
    <property type="entry name" value="HisKA"/>
    <property type="match status" value="1"/>
</dbReference>
<name>A0A7G5BV79_9BACL</name>
<keyword evidence="7 14" id="KW-0812">Transmembrane</keyword>
<comment type="catalytic activity">
    <reaction evidence="1">
        <text>ATP + protein L-histidine = ADP + protein N-phospho-L-histidine.</text>
        <dbReference type="EC" id="2.7.13.3"/>
    </reaction>
</comment>
<evidence type="ECO:0000259" key="15">
    <source>
        <dbReference type="PROSITE" id="PS50109"/>
    </source>
</evidence>
<dbReference type="GO" id="GO:0005886">
    <property type="term" value="C:plasma membrane"/>
    <property type="evidence" value="ECO:0007669"/>
    <property type="project" value="UniProtKB-SubCell"/>
</dbReference>
<dbReference type="FunFam" id="3.30.565.10:FF:000006">
    <property type="entry name" value="Sensor histidine kinase WalK"/>
    <property type="match status" value="1"/>
</dbReference>
<dbReference type="PROSITE" id="PS50885">
    <property type="entry name" value="HAMP"/>
    <property type="match status" value="1"/>
</dbReference>
<feature type="transmembrane region" description="Helical" evidence="14">
    <location>
        <begin position="21"/>
        <end position="41"/>
    </location>
</feature>
<evidence type="ECO:0000256" key="13">
    <source>
        <dbReference type="ARBA" id="ARBA00023136"/>
    </source>
</evidence>
<evidence type="ECO:0000256" key="11">
    <source>
        <dbReference type="ARBA" id="ARBA00022989"/>
    </source>
</evidence>
<dbReference type="SMART" id="SM00387">
    <property type="entry name" value="HATPase_c"/>
    <property type="match status" value="1"/>
</dbReference>
<dbReference type="RefSeq" id="WP_182302220.1">
    <property type="nucleotide sequence ID" value="NZ_CP041969.1"/>
</dbReference>
<keyword evidence="9 17" id="KW-0418">Kinase</keyword>
<dbReference type="InterPro" id="IPR036890">
    <property type="entry name" value="HATPase_C_sf"/>
</dbReference>
<keyword evidence="8" id="KW-0547">Nucleotide-binding</keyword>
<dbReference type="EMBL" id="CP041969">
    <property type="protein sequence ID" value="QMV40863.1"/>
    <property type="molecule type" value="Genomic_DNA"/>
</dbReference>
<evidence type="ECO:0000313" key="18">
    <source>
        <dbReference type="Proteomes" id="UP000515679"/>
    </source>
</evidence>
<dbReference type="InterPro" id="IPR050398">
    <property type="entry name" value="HssS/ArlS-like"/>
</dbReference>
<dbReference type="Gene3D" id="1.10.287.130">
    <property type="match status" value="1"/>
</dbReference>
<sequence>MRNNKFNSLISTLTGRRSLRFQMVWTFLASIVASFLVSVSIPRGLLFEVPISVIAFFGTFTISFLVLTRRTIKYMQTLSEGLTVISAGNLHYRIPIVRQDELGAVAEHINFMAQKLESLIEKERQLERSKMELITGVSHDLRTPLTSIIGYLGLLKEKAYQDEAEYERFVGNTHNKAIQLKRLIDELFEYTRLTQSEIMLDLETIDLRELLNQMLVEIQPLAHDNEVAIESELHEQPLFIRADPERIKRAVDNLLINAVKFSVKPGVIRVVLTGRDKQVTLMVENEGEAITKDQEERLFDRFYKADDSRTKTSPQEGAGLGLAITRTIVERHGGRVYLDHSEGRFNFGVVLPYAVPI</sequence>
<dbReference type="Pfam" id="PF00512">
    <property type="entry name" value="HisKA"/>
    <property type="match status" value="1"/>
</dbReference>
<dbReference type="KEGG" id="cchl:FPL14_06315"/>
<feature type="domain" description="Histidine kinase" evidence="15">
    <location>
        <begin position="136"/>
        <end position="355"/>
    </location>
</feature>
<keyword evidence="4" id="KW-1003">Cell membrane</keyword>
<evidence type="ECO:0000256" key="8">
    <source>
        <dbReference type="ARBA" id="ARBA00022741"/>
    </source>
</evidence>
<organism evidence="17 18">
    <name type="scientific">Cohnella cholangitidis</name>
    <dbReference type="NCBI Taxonomy" id="2598458"/>
    <lineage>
        <taxon>Bacteria</taxon>
        <taxon>Bacillati</taxon>
        <taxon>Bacillota</taxon>
        <taxon>Bacilli</taxon>
        <taxon>Bacillales</taxon>
        <taxon>Paenibacillaceae</taxon>
        <taxon>Cohnella</taxon>
    </lineage>
</organism>
<evidence type="ECO:0000256" key="1">
    <source>
        <dbReference type="ARBA" id="ARBA00000085"/>
    </source>
</evidence>
<keyword evidence="10" id="KW-0067">ATP-binding</keyword>
<dbReference type="InterPro" id="IPR005467">
    <property type="entry name" value="His_kinase_dom"/>
</dbReference>
<keyword evidence="5" id="KW-0597">Phosphoprotein</keyword>
<dbReference type="InterPro" id="IPR036097">
    <property type="entry name" value="HisK_dim/P_sf"/>
</dbReference>
<dbReference type="InterPro" id="IPR003661">
    <property type="entry name" value="HisK_dim/P_dom"/>
</dbReference>
<dbReference type="Pfam" id="PF00672">
    <property type="entry name" value="HAMP"/>
    <property type="match status" value="1"/>
</dbReference>